<dbReference type="AlphaFoldDB" id="A0A418WUR3"/>
<dbReference type="InterPro" id="IPR052698">
    <property type="entry name" value="MoCofactor_Util/Proc"/>
</dbReference>
<feature type="domain" description="XdhC Rossmann" evidence="2">
    <location>
        <begin position="117"/>
        <end position="251"/>
    </location>
</feature>
<proteinExistence type="predicted"/>
<dbReference type="Proteomes" id="UP000284605">
    <property type="component" value="Unassembled WGS sequence"/>
</dbReference>
<evidence type="ECO:0000313" key="4">
    <source>
        <dbReference type="Proteomes" id="UP000284605"/>
    </source>
</evidence>
<dbReference type="InterPro" id="IPR014308">
    <property type="entry name" value="Xanthine_DH_XdhC"/>
</dbReference>
<evidence type="ECO:0000259" key="1">
    <source>
        <dbReference type="Pfam" id="PF02625"/>
    </source>
</evidence>
<accession>A0A418WUR3</accession>
<comment type="caution">
    <text evidence="3">The sequence shown here is derived from an EMBL/GenBank/DDBJ whole genome shotgun (WGS) entry which is preliminary data.</text>
</comment>
<dbReference type="Gene3D" id="3.40.50.720">
    <property type="entry name" value="NAD(P)-binding Rossmann-like Domain"/>
    <property type="match status" value="1"/>
</dbReference>
<protein>
    <submittedName>
        <fullName evidence="3">Xanthine dehydrogenase accessory protein XdhC</fullName>
    </submittedName>
</protein>
<dbReference type="PANTHER" id="PTHR30388:SF6">
    <property type="entry name" value="XANTHINE DEHYDROGENASE SUBUNIT A-RELATED"/>
    <property type="match status" value="1"/>
</dbReference>
<dbReference type="Pfam" id="PF02625">
    <property type="entry name" value="XdhC_CoxI"/>
    <property type="match status" value="1"/>
</dbReference>
<evidence type="ECO:0000313" key="3">
    <source>
        <dbReference type="EMBL" id="RJF94946.1"/>
    </source>
</evidence>
<dbReference type="NCBIfam" id="TIGR02964">
    <property type="entry name" value="xanthine_xdhC"/>
    <property type="match status" value="1"/>
</dbReference>
<dbReference type="OrthoDB" id="61481at2"/>
<organism evidence="3 4">
    <name type="scientific">Oleomonas cavernae</name>
    <dbReference type="NCBI Taxonomy" id="2320859"/>
    <lineage>
        <taxon>Bacteria</taxon>
        <taxon>Pseudomonadati</taxon>
        <taxon>Pseudomonadota</taxon>
        <taxon>Alphaproteobacteria</taxon>
        <taxon>Acetobacterales</taxon>
        <taxon>Acetobacteraceae</taxon>
        <taxon>Oleomonas</taxon>
    </lineage>
</organism>
<dbReference type="InterPro" id="IPR003777">
    <property type="entry name" value="XdhC_CoxI"/>
</dbReference>
<dbReference type="EMBL" id="QYUK01000008">
    <property type="protein sequence ID" value="RJF94946.1"/>
    <property type="molecule type" value="Genomic_DNA"/>
</dbReference>
<name>A0A418WUR3_9PROT</name>
<keyword evidence="4" id="KW-1185">Reference proteome</keyword>
<gene>
    <name evidence="3" type="primary">xdhC</name>
    <name evidence="3" type="ORF">D3874_02415</name>
</gene>
<dbReference type="PANTHER" id="PTHR30388">
    <property type="entry name" value="ALDEHYDE OXIDOREDUCTASE MOLYBDENUM COFACTOR ASSEMBLY PROTEIN"/>
    <property type="match status" value="1"/>
</dbReference>
<evidence type="ECO:0000259" key="2">
    <source>
        <dbReference type="Pfam" id="PF13478"/>
    </source>
</evidence>
<sequence>MAQLVRALAATGAAAILVSVREAQGSTPRDAGTMMLVTTEAIHGTIGGGRLEWTAIARAREMIAAGELHALMSLPLGPALDQCCGGHVLLSLDRVDAALADKVEAAEREEAAGWPTVLLFGAGHVGAALAQALRPLPLVLHWFDERAEAAEGAVAGDLEGAIAAAPPGSAVLVMTHDHPLDFRLTALALARGDLAYVGMIGSATKRARLIRHLGHEGYNPALADRLTCPIGGRNVRDKRPAVIAALVAAELLAVLSP</sequence>
<reference evidence="3 4" key="1">
    <citation type="submission" date="2018-09" db="EMBL/GenBank/DDBJ databases">
        <authorList>
            <person name="Zhu H."/>
        </authorList>
    </citation>
    <scope>NUCLEOTIDE SEQUENCE [LARGE SCALE GENOMIC DNA]</scope>
    <source>
        <strain evidence="3 4">K1W22B-8</strain>
    </source>
</reference>
<dbReference type="InterPro" id="IPR027051">
    <property type="entry name" value="XdhC_Rossmann_dom"/>
</dbReference>
<feature type="domain" description="XdhC- CoxI" evidence="1">
    <location>
        <begin position="9"/>
        <end position="67"/>
    </location>
</feature>
<dbReference type="Pfam" id="PF13478">
    <property type="entry name" value="XdhC_C"/>
    <property type="match status" value="1"/>
</dbReference>